<keyword evidence="2" id="KW-0723">Serine/threonine-protein kinase</keyword>
<sequence length="490" mass="55161">MSSRDPFLYSARFRSDIEEIECYVVGGLHPVHLNDVVSASHNGRYRILHKLGFGSFSHVWLGQNLDQAHPGHRGVAVKFVAADQTRKTHEAEVNEYLASRSRGDPGFQNFALCLDTFQVSGPNGIHDVIISEPAILLLDLFYNDVMEHLDERLIFEQALSGVGFLHTHGVVHRDLHLGNMAIEFPFLRTAGVPELMNGSGRPRCHAFVPTQLPAEPPSIPTYLVENAKFCGRLTPLMKTQASFNVKIIDFGRSFRVGVHELPNSDEERPILKPPECNLPAMITRENKSFVATVQTRTSDTSSASEADIQPRDLSDLVWSTQGDIWILGCTFFTILLRDRGQWDHIFQSGYEGGAALFHAIAKYMGPMPDRYKLLLQELVGTDLEWPWDSDNCARALDIDPSLADPHVIENNWVQLEKEVLDFRRSWRTRGVAGPWAVDGQSPSYDDVSEEEDRKRVRLCLEVIRQMLGWSPEDRIKASDVAALPWPQLGT</sequence>
<dbReference type="AlphaFoldDB" id="A0AAD7BE60"/>
<dbReference type="GO" id="GO:0004674">
    <property type="term" value="F:protein serine/threonine kinase activity"/>
    <property type="evidence" value="ECO:0007669"/>
    <property type="project" value="UniProtKB-KW"/>
</dbReference>
<dbReference type="PANTHER" id="PTHR24343">
    <property type="entry name" value="SERINE/THREONINE KINASE"/>
    <property type="match status" value="1"/>
</dbReference>
<keyword evidence="4 9" id="KW-0547">Nucleotide-binding</keyword>
<dbReference type="GO" id="GO:0005524">
    <property type="term" value="F:ATP binding"/>
    <property type="evidence" value="ECO:0007669"/>
    <property type="project" value="UniProtKB-UniRule"/>
</dbReference>
<gene>
    <name evidence="11" type="ORF">FB45DRAFT_931602</name>
</gene>
<feature type="binding site" evidence="9">
    <location>
        <position position="78"/>
    </location>
    <ligand>
        <name>ATP</name>
        <dbReference type="ChEBI" id="CHEBI:30616"/>
    </ligand>
</feature>
<dbReference type="InterPro" id="IPR000719">
    <property type="entry name" value="Prot_kinase_dom"/>
</dbReference>
<dbReference type="EC" id="2.7.11.1" evidence="1"/>
<keyword evidence="5 11" id="KW-0418">Kinase</keyword>
<evidence type="ECO:0000256" key="1">
    <source>
        <dbReference type="ARBA" id="ARBA00012513"/>
    </source>
</evidence>
<proteinExistence type="predicted"/>
<feature type="domain" description="Protein kinase" evidence="10">
    <location>
        <begin position="45"/>
        <end position="486"/>
    </location>
</feature>
<organism evidence="11 12">
    <name type="scientific">Roridomyces roridus</name>
    <dbReference type="NCBI Taxonomy" id="1738132"/>
    <lineage>
        <taxon>Eukaryota</taxon>
        <taxon>Fungi</taxon>
        <taxon>Dikarya</taxon>
        <taxon>Basidiomycota</taxon>
        <taxon>Agaricomycotina</taxon>
        <taxon>Agaricomycetes</taxon>
        <taxon>Agaricomycetidae</taxon>
        <taxon>Agaricales</taxon>
        <taxon>Marasmiineae</taxon>
        <taxon>Mycenaceae</taxon>
        <taxon>Roridomyces</taxon>
    </lineage>
</organism>
<evidence type="ECO:0000256" key="4">
    <source>
        <dbReference type="ARBA" id="ARBA00022741"/>
    </source>
</evidence>
<evidence type="ECO:0000256" key="9">
    <source>
        <dbReference type="PROSITE-ProRule" id="PRU10141"/>
    </source>
</evidence>
<evidence type="ECO:0000256" key="6">
    <source>
        <dbReference type="ARBA" id="ARBA00022840"/>
    </source>
</evidence>
<dbReference type="PROSITE" id="PS00107">
    <property type="entry name" value="PROTEIN_KINASE_ATP"/>
    <property type="match status" value="1"/>
</dbReference>
<evidence type="ECO:0000313" key="11">
    <source>
        <dbReference type="EMBL" id="KAJ7618421.1"/>
    </source>
</evidence>
<comment type="catalytic activity">
    <reaction evidence="7">
        <text>L-threonyl-[protein] + ATP = O-phospho-L-threonyl-[protein] + ADP + H(+)</text>
        <dbReference type="Rhea" id="RHEA:46608"/>
        <dbReference type="Rhea" id="RHEA-COMP:11060"/>
        <dbReference type="Rhea" id="RHEA-COMP:11605"/>
        <dbReference type="ChEBI" id="CHEBI:15378"/>
        <dbReference type="ChEBI" id="CHEBI:30013"/>
        <dbReference type="ChEBI" id="CHEBI:30616"/>
        <dbReference type="ChEBI" id="CHEBI:61977"/>
        <dbReference type="ChEBI" id="CHEBI:456216"/>
        <dbReference type="EC" id="2.7.11.1"/>
    </reaction>
</comment>
<dbReference type="Gene3D" id="3.30.200.20">
    <property type="entry name" value="Phosphorylase Kinase, domain 1"/>
    <property type="match status" value="1"/>
</dbReference>
<evidence type="ECO:0000256" key="7">
    <source>
        <dbReference type="ARBA" id="ARBA00047899"/>
    </source>
</evidence>
<evidence type="ECO:0000256" key="2">
    <source>
        <dbReference type="ARBA" id="ARBA00022527"/>
    </source>
</evidence>
<keyword evidence="6 9" id="KW-0067">ATP-binding</keyword>
<accession>A0AAD7BE60</accession>
<comment type="caution">
    <text evidence="11">The sequence shown here is derived from an EMBL/GenBank/DDBJ whole genome shotgun (WGS) entry which is preliminary data.</text>
</comment>
<reference evidence="11" key="1">
    <citation type="submission" date="2023-03" db="EMBL/GenBank/DDBJ databases">
        <title>Massive genome expansion in bonnet fungi (Mycena s.s.) driven by repeated elements and novel gene families across ecological guilds.</title>
        <authorList>
            <consortium name="Lawrence Berkeley National Laboratory"/>
            <person name="Harder C.B."/>
            <person name="Miyauchi S."/>
            <person name="Viragh M."/>
            <person name="Kuo A."/>
            <person name="Thoen E."/>
            <person name="Andreopoulos B."/>
            <person name="Lu D."/>
            <person name="Skrede I."/>
            <person name="Drula E."/>
            <person name="Henrissat B."/>
            <person name="Morin E."/>
            <person name="Kohler A."/>
            <person name="Barry K."/>
            <person name="LaButti K."/>
            <person name="Morin E."/>
            <person name="Salamov A."/>
            <person name="Lipzen A."/>
            <person name="Mereny Z."/>
            <person name="Hegedus B."/>
            <person name="Baldrian P."/>
            <person name="Stursova M."/>
            <person name="Weitz H."/>
            <person name="Taylor A."/>
            <person name="Grigoriev I.V."/>
            <person name="Nagy L.G."/>
            <person name="Martin F."/>
            <person name="Kauserud H."/>
        </authorList>
    </citation>
    <scope>NUCLEOTIDE SEQUENCE</scope>
    <source>
        <strain evidence="11">9284</strain>
    </source>
</reference>
<dbReference type="InterPro" id="IPR011009">
    <property type="entry name" value="Kinase-like_dom_sf"/>
</dbReference>
<dbReference type="Gene3D" id="1.10.510.10">
    <property type="entry name" value="Transferase(Phosphotransferase) domain 1"/>
    <property type="match status" value="1"/>
</dbReference>
<evidence type="ECO:0000256" key="5">
    <source>
        <dbReference type="ARBA" id="ARBA00022777"/>
    </source>
</evidence>
<dbReference type="InterPro" id="IPR017441">
    <property type="entry name" value="Protein_kinase_ATP_BS"/>
</dbReference>
<name>A0AAD7BE60_9AGAR</name>
<dbReference type="SUPFAM" id="SSF56112">
    <property type="entry name" value="Protein kinase-like (PK-like)"/>
    <property type="match status" value="1"/>
</dbReference>
<protein>
    <recommendedName>
        <fullName evidence="1">non-specific serine/threonine protein kinase</fullName>
        <ecNumber evidence="1">2.7.11.1</ecNumber>
    </recommendedName>
</protein>
<evidence type="ECO:0000259" key="10">
    <source>
        <dbReference type="PROSITE" id="PS50011"/>
    </source>
</evidence>
<evidence type="ECO:0000256" key="3">
    <source>
        <dbReference type="ARBA" id="ARBA00022679"/>
    </source>
</evidence>
<dbReference type="PROSITE" id="PS50011">
    <property type="entry name" value="PROTEIN_KINASE_DOM"/>
    <property type="match status" value="1"/>
</dbReference>
<dbReference type="SMART" id="SM00220">
    <property type="entry name" value="S_TKc"/>
    <property type="match status" value="1"/>
</dbReference>
<keyword evidence="12" id="KW-1185">Reference proteome</keyword>
<dbReference type="Proteomes" id="UP001221142">
    <property type="component" value="Unassembled WGS sequence"/>
</dbReference>
<keyword evidence="3" id="KW-0808">Transferase</keyword>
<evidence type="ECO:0000256" key="8">
    <source>
        <dbReference type="ARBA" id="ARBA00048679"/>
    </source>
</evidence>
<evidence type="ECO:0000313" key="12">
    <source>
        <dbReference type="Proteomes" id="UP001221142"/>
    </source>
</evidence>
<comment type="catalytic activity">
    <reaction evidence="8">
        <text>L-seryl-[protein] + ATP = O-phospho-L-seryl-[protein] + ADP + H(+)</text>
        <dbReference type="Rhea" id="RHEA:17989"/>
        <dbReference type="Rhea" id="RHEA-COMP:9863"/>
        <dbReference type="Rhea" id="RHEA-COMP:11604"/>
        <dbReference type="ChEBI" id="CHEBI:15378"/>
        <dbReference type="ChEBI" id="CHEBI:29999"/>
        <dbReference type="ChEBI" id="CHEBI:30616"/>
        <dbReference type="ChEBI" id="CHEBI:83421"/>
        <dbReference type="ChEBI" id="CHEBI:456216"/>
        <dbReference type="EC" id="2.7.11.1"/>
    </reaction>
</comment>
<dbReference type="EMBL" id="JARKIF010000019">
    <property type="protein sequence ID" value="KAJ7618421.1"/>
    <property type="molecule type" value="Genomic_DNA"/>
</dbReference>